<dbReference type="PIRSF" id="PIRSF001439">
    <property type="entry name" value="CryM"/>
    <property type="match status" value="1"/>
</dbReference>
<reference evidence="1 2" key="1">
    <citation type="submission" date="2018-05" db="EMBL/GenBank/DDBJ databases">
        <title>Rhodobacteraceae gen. nov., sp. nov. isolated from sea water.</title>
        <authorList>
            <person name="Ren Y."/>
        </authorList>
    </citation>
    <scope>NUCLEOTIDE SEQUENCE [LARGE SCALE GENOMIC DNA]</scope>
    <source>
        <strain evidence="1 2">TG-679</strain>
    </source>
</reference>
<dbReference type="Gene3D" id="3.40.50.720">
    <property type="entry name" value="NAD(P)-binding Rossmann-like Domain"/>
    <property type="match status" value="1"/>
</dbReference>
<dbReference type="SUPFAM" id="SSF51735">
    <property type="entry name" value="NAD(P)-binding Rossmann-fold domains"/>
    <property type="match status" value="1"/>
</dbReference>
<keyword evidence="2" id="KW-1185">Reference proteome</keyword>
<dbReference type="InterPro" id="IPR036291">
    <property type="entry name" value="NAD(P)-bd_dom_sf"/>
</dbReference>
<dbReference type="AlphaFoldDB" id="A0A2V2LEE1"/>
<dbReference type="Gene3D" id="3.30.1780.10">
    <property type="entry name" value="ornithine cyclodeaminase, domain 1"/>
    <property type="match status" value="1"/>
</dbReference>
<dbReference type="Proteomes" id="UP000245680">
    <property type="component" value="Unassembled WGS sequence"/>
</dbReference>
<dbReference type="InterPro" id="IPR023401">
    <property type="entry name" value="ODC_N"/>
</dbReference>
<dbReference type="GO" id="GO:0005737">
    <property type="term" value="C:cytoplasm"/>
    <property type="evidence" value="ECO:0007669"/>
    <property type="project" value="TreeGrafter"/>
</dbReference>
<evidence type="ECO:0000313" key="2">
    <source>
        <dbReference type="Proteomes" id="UP000245680"/>
    </source>
</evidence>
<dbReference type="EMBL" id="QGKU01000026">
    <property type="protein sequence ID" value="PWR03432.1"/>
    <property type="molecule type" value="Genomic_DNA"/>
</dbReference>
<evidence type="ECO:0000313" key="1">
    <source>
        <dbReference type="EMBL" id="PWR03432.1"/>
    </source>
</evidence>
<dbReference type="OrthoDB" id="9809203at2"/>
<dbReference type="RefSeq" id="WP_109810833.1">
    <property type="nucleotide sequence ID" value="NZ_QGKU01000026.1"/>
</dbReference>
<organism evidence="1 2">
    <name type="scientific">Meridianimarinicoccus roseus</name>
    <dbReference type="NCBI Taxonomy" id="2072018"/>
    <lineage>
        <taxon>Bacteria</taxon>
        <taxon>Pseudomonadati</taxon>
        <taxon>Pseudomonadota</taxon>
        <taxon>Alphaproteobacteria</taxon>
        <taxon>Rhodobacterales</taxon>
        <taxon>Paracoccaceae</taxon>
        <taxon>Meridianimarinicoccus</taxon>
    </lineage>
</organism>
<dbReference type="NCBIfam" id="NF006141">
    <property type="entry name" value="PRK08291.1"/>
    <property type="match status" value="1"/>
</dbReference>
<name>A0A2V2LEE1_9RHOB</name>
<comment type="caution">
    <text evidence="1">The sequence shown here is derived from an EMBL/GenBank/DDBJ whole genome shotgun (WGS) entry which is preliminary data.</text>
</comment>
<protein>
    <submittedName>
        <fullName evidence="1">Cyclodeaminase</fullName>
    </submittedName>
</protein>
<gene>
    <name evidence="1" type="ORF">DKT77_06120</name>
</gene>
<sequence>MAHEVRIVTEAELRAALPLDLAAVDAVEAAFSALAAPGAVMPPVLSMHLPQVNGEVDVKTAWLPGFDGFAVKISPGFFDNPARGLPSLNGLMVLLSARTGLLEAVFLDNGYLTDLRTAAAGAVAARHLAPSRVDVAGVVGTGVQARMQIAAAHLVRPFSEVRVWGRDGAKAAACAADIAASLGVAARAEPDLPRLTEACQLVVTTTPARSPMITRAMLHPGLHVTAMGSDQPGKNEIAVDALVAADLYVCDRLAQVRAMGELRAALEAGLWSMPEPPELGQLVAGQRAGRASTRCVTICDLTGTGAQDTAIAAHALRALGSAGTRIEV</sequence>
<dbReference type="PANTHER" id="PTHR13812:SF19">
    <property type="entry name" value="KETIMINE REDUCTASE MU-CRYSTALLIN"/>
    <property type="match status" value="1"/>
</dbReference>
<accession>A0A2V2LEE1</accession>
<proteinExistence type="predicted"/>
<dbReference type="InterPro" id="IPR003462">
    <property type="entry name" value="ODC_Mu_crystall"/>
</dbReference>
<dbReference type="PANTHER" id="PTHR13812">
    <property type="entry name" value="KETIMINE REDUCTASE MU-CRYSTALLIN"/>
    <property type="match status" value="1"/>
</dbReference>
<dbReference type="Pfam" id="PF02423">
    <property type="entry name" value="OCD_Mu_crystall"/>
    <property type="match status" value="1"/>
</dbReference>